<comment type="caution">
    <text evidence="2">The sequence shown here is derived from an EMBL/GenBank/DDBJ whole genome shotgun (WGS) entry which is preliminary data.</text>
</comment>
<protein>
    <submittedName>
        <fullName evidence="2">Diguanylate cyclase</fullName>
    </submittedName>
</protein>
<evidence type="ECO:0000259" key="1">
    <source>
        <dbReference type="PROSITE" id="PS50887"/>
    </source>
</evidence>
<proteinExistence type="predicted"/>
<dbReference type="Gene3D" id="3.30.70.270">
    <property type="match status" value="1"/>
</dbReference>
<feature type="domain" description="GGDEF" evidence="1">
    <location>
        <begin position="31"/>
        <end position="161"/>
    </location>
</feature>
<dbReference type="PANTHER" id="PTHR45138:SF6">
    <property type="entry name" value="DIGUANYLATE CYCLASE DGCN"/>
    <property type="match status" value="1"/>
</dbReference>
<name>A0A7C0ZIB1_UNCW3</name>
<evidence type="ECO:0000313" key="2">
    <source>
        <dbReference type="EMBL" id="HDI83125.1"/>
    </source>
</evidence>
<dbReference type="PANTHER" id="PTHR45138">
    <property type="entry name" value="REGULATORY COMPONENTS OF SENSORY TRANSDUCTION SYSTEM"/>
    <property type="match status" value="1"/>
</dbReference>
<dbReference type="SMART" id="SM00267">
    <property type="entry name" value="GGDEF"/>
    <property type="match status" value="1"/>
</dbReference>
<dbReference type="InterPro" id="IPR043128">
    <property type="entry name" value="Rev_trsase/Diguanyl_cyclase"/>
</dbReference>
<dbReference type="SUPFAM" id="SSF55073">
    <property type="entry name" value="Nucleotide cyclase"/>
    <property type="match status" value="1"/>
</dbReference>
<dbReference type="GO" id="GO:1902201">
    <property type="term" value="P:negative regulation of bacterial-type flagellum-dependent cell motility"/>
    <property type="evidence" value="ECO:0007669"/>
    <property type="project" value="TreeGrafter"/>
</dbReference>
<dbReference type="Pfam" id="PF00990">
    <property type="entry name" value="GGDEF"/>
    <property type="match status" value="1"/>
</dbReference>
<dbReference type="Gene3D" id="1.25.40.10">
    <property type="entry name" value="Tetratricopeptide repeat domain"/>
    <property type="match status" value="2"/>
</dbReference>
<organism evidence="2">
    <name type="scientific">candidate division WOR-3 bacterium</name>
    <dbReference type="NCBI Taxonomy" id="2052148"/>
    <lineage>
        <taxon>Bacteria</taxon>
        <taxon>Bacteria division WOR-3</taxon>
    </lineage>
</organism>
<dbReference type="AlphaFoldDB" id="A0A7C0ZIB1"/>
<dbReference type="InterPro" id="IPR000160">
    <property type="entry name" value="GGDEF_dom"/>
</dbReference>
<dbReference type="GO" id="GO:0005886">
    <property type="term" value="C:plasma membrane"/>
    <property type="evidence" value="ECO:0007669"/>
    <property type="project" value="TreeGrafter"/>
</dbReference>
<gene>
    <name evidence="2" type="ORF">ENF18_04975</name>
</gene>
<dbReference type="SUPFAM" id="SSF52540">
    <property type="entry name" value="P-loop containing nucleoside triphosphate hydrolases"/>
    <property type="match status" value="1"/>
</dbReference>
<dbReference type="InterPro" id="IPR029787">
    <property type="entry name" value="Nucleotide_cyclase"/>
</dbReference>
<dbReference type="GO" id="GO:0052621">
    <property type="term" value="F:diguanylate cyclase activity"/>
    <property type="evidence" value="ECO:0007669"/>
    <property type="project" value="TreeGrafter"/>
</dbReference>
<dbReference type="GO" id="GO:0043709">
    <property type="term" value="P:cell adhesion involved in single-species biofilm formation"/>
    <property type="evidence" value="ECO:0007669"/>
    <property type="project" value="TreeGrafter"/>
</dbReference>
<dbReference type="InterPro" id="IPR050469">
    <property type="entry name" value="Diguanylate_Cyclase"/>
</dbReference>
<dbReference type="Proteomes" id="UP000885847">
    <property type="component" value="Unassembled WGS sequence"/>
</dbReference>
<dbReference type="EMBL" id="DQWE01000240">
    <property type="protein sequence ID" value="HDI83125.1"/>
    <property type="molecule type" value="Genomic_DNA"/>
</dbReference>
<dbReference type="InterPro" id="IPR011990">
    <property type="entry name" value="TPR-like_helical_dom_sf"/>
</dbReference>
<reference evidence="2" key="1">
    <citation type="journal article" date="2020" name="mSystems">
        <title>Genome- and Community-Level Interaction Insights into Carbon Utilization and Element Cycling Functions of Hydrothermarchaeota in Hydrothermal Sediment.</title>
        <authorList>
            <person name="Zhou Z."/>
            <person name="Liu Y."/>
            <person name="Xu W."/>
            <person name="Pan J."/>
            <person name="Luo Z.H."/>
            <person name="Li M."/>
        </authorList>
    </citation>
    <scope>NUCLEOTIDE SEQUENCE [LARGE SCALE GENOMIC DNA]</scope>
    <source>
        <strain evidence="2">HyVt-102</strain>
    </source>
</reference>
<feature type="non-terminal residue" evidence="2">
    <location>
        <position position="691"/>
    </location>
</feature>
<accession>A0A7C0ZIB1</accession>
<dbReference type="SUPFAM" id="SSF48452">
    <property type="entry name" value="TPR-like"/>
    <property type="match status" value="2"/>
</dbReference>
<dbReference type="NCBIfam" id="TIGR00254">
    <property type="entry name" value="GGDEF"/>
    <property type="match status" value="1"/>
</dbReference>
<sequence>MRYRSNLDDLTGLPLREDIRHYIEERLKEKKPFHIYMVDIDYFKVINDQFGHLRGDEIIKDVADLLRNSINENEFVGRYGGDEFIIVVSGSREPDELPLRLNEHLKYREFPGDPPVRLTLSFGHASYPQDGRTYVKLIGSADERLLERKRRRHTGIRFIGRENIISLLKGSLDQTAEGKPAFIHIIGKPGVGKSRILEELSVIAGMIGFEIIHSQCRIPGPNHPVSQFSIPGMVNLGWKITWKLREMSKKKPLLWVIDDIEYCPREMAGVLKEVFRLIEKERVMVVITGDPDYAYQGFTRIQVPPFDLKMTGEFIRGILGITNVDQRFILHAYRESEGIPGRIMMIVNNFLSSGILAIDTSGITLKEGVSIDLSESVINQFKSLSRNERRILIYAALLNDIATMENMEELLGLNFKKLENVKRKGIRAGILVDDKDFRFSDNAVREAVINMENPGKTILQKAGDFLFERGYYSNAAVVYEMANKREKAFLSYIKTTRDFMERGLLADALNVLEEVSKWEEEKWFDRAEFHGIYADYYFRIGDYNRSIEHLDIAYQESQLPRFLLKKAKCYGRLGKLAEAYNLAKDAGDIALPFMTEILIRLGDIKRAEMSGNLAIQVLEDPEYLVEAYAAIGGLMIQKGKLERALHHLQTGLTIARKMKDTYWLGILHNRMGVCYYLRSRLEDAKDNYYKA</sequence>
<dbReference type="InterPro" id="IPR027417">
    <property type="entry name" value="P-loop_NTPase"/>
</dbReference>
<dbReference type="PROSITE" id="PS50887">
    <property type="entry name" value="GGDEF"/>
    <property type="match status" value="1"/>
</dbReference>
<dbReference type="CDD" id="cd01949">
    <property type="entry name" value="GGDEF"/>
    <property type="match status" value="1"/>
</dbReference>